<reference evidence="1" key="1">
    <citation type="submission" date="2020-05" db="EMBL/GenBank/DDBJ databases">
        <authorList>
            <person name="Chiriac C."/>
            <person name="Salcher M."/>
            <person name="Ghai R."/>
            <person name="Kavagutti S V."/>
        </authorList>
    </citation>
    <scope>NUCLEOTIDE SEQUENCE</scope>
</reference>
<gene>
    <name evidence="1" type="ORF">UFOVP190_31</name>
</gene>
<sequence>MFIFYDQEPLHSTYNQELFAYIKHNTAGPHVLVSTERDSKEKDIICERFGFAHMDYFFHIFAASDWYRGCEFDPNIVPVAERQLKAIYITLNRLTSNERVYRSLFVNELYKNDLLDFGYVSYSKDCPDGGMYDENLRKGIDNLNLDPVLVEEAITNIGNMPDLRIDFEGEAIPNQSMLLTPTKELMSSFLFVVTETCYWQKKTHLTEKIFKPIALKMPFILLGCQGNLQYLRDYGFITFGDFWDEGYDAISDPIERMRAVTEILNKLKALSEEDLMHMLVSMQPILDHNYKLFTSGTALRREWQHLIKGFHDISRFYDFEKPHTVDLNTRQAIPVAPSQCDSSHVHGTNR</sequence>
<organism evidence="1">
    <name type="scientific">uncultured Caudovirales phage</name>
    <dbReference type="NCBI Taxonomy" id="2100421"/>
    <lineage>
        <taxon>Viruses</taxon>
        <taxon>Duplodnaviria</taxon>
        <taxon>Heunggongvirae</taxon>
        <taxon>Uroviricota</taxon>
        <taxon>Caudoviricetes</taxon>
        <taxon>Peduoviridae</taxon>
        <taxon>Maltschvirus</taxon>
        <taxon>Maltschvirus maltsch</taxon>
    </lineage>
</organism>
<dbReference type="EMBL" id="LR798243">
    <property type="protein sequence ID" value="CAB5214213.1"/>
    <property type="molecule type" value="Genomic_DNA"/>
</dbReference>
<evidence type="ECO:0000313" key="1">
    <source>
        <dbReference type="EMBL" id="CAB5214213.1"/>
    </source>
</evidence>
<name>A0A6J7WGZ9_9CAUD</name>
<proteinExistence type="predicted"/>
<protein>
    <submittedName>
        <fullName evidence="1">Uncharacterized protein</fullName>
    </submittedName>
</protein>
<accession>A0A6J7WGZ9</accession>